<dbReference type="EMBL" id="CM020618">
    <property type="protein sequence ID" value="KAK1860204.1"/>
    <property type="molecule type" value="Genomic_DNA"/>
</dbReference>
<evidence type="ECO:0000313" key="1">
    <source>
        <dbReference type="EMBL" id="KAK1860204.1"/>
    </source>
</evidence>
<sequence length="224" mass="23141">MASVSVSDNPTPLVRSVDRSTEGHDASLAARVFESIRDIRDPEHPNTLEELSVIDRRSVTVTEALPGAGLTWGTVSIAFTPTVPHCSLASLIGLSIRAKLEADNILSPASAPSPLGTTSGPGGEPPLPPVLAGGGGTGLLVGVPDATTTARNDTGRSPHGGVPRPPPRYYKLDVSVAPGTHATAAEITKQLNDKERCAAALENPNLQRMVAGCMPPLVVSLADR</sequence>
<organism evidence="1 2">
    <name type="scientific">Pyropia yezoensis</name>
    <name type="common">Susabi-nori</name>
    <name type="synonym">Porphyra yezoensis</name>
    <dbReference type="NCBI Taxonomy" id="2788"/>
    <lineage>
        <taxon>Eukaryota</taxon>
        <taxon>Rhodophyta</taxon>
        <taxon>Bangiophyceae</taxon>
        <taxon>Bangiales</taxon>
        <taxon>Bangiaceae</taxon>
        <taxon>Pyropia</taxon>
    </lineage>
</organism>
<protein>
    <submittedName>
        <fullName evidence="1">Uncharacterized protein</fullName>
    </submittedName>
</protein>
<evidence type="ECO:0000313" key="2">
    <source>
        <dbReference type="Proteomes" id="UP000798662"/>
    </source>
</evidence>
<accession>A0ACC3BQG3</accession>
<keyword evidence="2" id="KW-1185">Reference proteome</keyword>
<name>A0ACC3BQG3_PYRYE</name>
<reference evidence="1" key="1">
    <citation type="submission" date="2019-11" db="EMBL/GenBank/DDBJ databases">
        <title>Nori genome reveals adaptations in red seaweeds to the harsh intertidal environment.</title>
        <authorList>
            <person name="Wang D."/>
            <person name="Mao Y."/>
        </authorList>
    </citation>
    <scope>NUCLEOTIDE SEQUENCE</scope>
    <source>
        <tissue evidence="1">Gametophyte</tissue>
    </source>
</reference>
<dbReference type="Proteomes" id="UP000798662">
    <property type="component" value="Chromosome 1"/>
</dbReference>
<gene>
    <name evidence="1" type="ORF">I4F81_002793</name>
</gene>
<comment type="caution">
    <text evidence="1">The sequence shown here is derived from an EMBL/GenBank/DDBJ whole genome shotgun (WGS) entry which is preliminary data.</text>
</comment>
<proteinExistence type="predicted"/>